<keyword evidence="6 14" id="KW-0645">Protease</keyword>
<feature type="chain" id="PRO_5035993250" evidence="11">
    <location>
        <begin position="21"/>
        <end position="377"/>
    </location>
</feature>
<evidence type="ECO:0000256" key="10">
    <source>
        <dbReference type="ARBA" id="ARBA00023180"/>
    </source>
</evidence>
<evidence type="ECO:0000256" key="6">
    <source>
        <dbReference type="ARBA" id="ARBA00022670"/>
    </source>
</evidence>
<dbReference type="EMBL" id="CM003374">
    <property type="protein sequence ID" value="KOM41037.1"/>
    <property type="molecule type" value="Genomic_DNA"/>
</dbReference>
<dbReference type="Proteomes" id="UP000743370">
    <property type="component" value="Unassembled WGS sequence"/>
</dbReference>
<dbReference type="InterPro" id="IPR037045">
    <property type="entry name" value="S8pro/Inhibitor_I9_sf"/>
</dbReference>
<reference evidence="15" key="2">
    <citation type="submission" date="2015-02" db="EMBL/GenBank/DDBJ databases">
        <authorList>
            <person name="Chooi Y.-H."/>
        </authorList>
    </citation>
    <scope>NUCLEOTIDE SEQUENCE</scope>
    <source>
        <tissue evidence="15">Seedling</tissue>
    </source>
</reference>
<sequence length="377" mass="41432">MASLFTFVLSLLLVAQCCWCLTLPKKTYIVHMKQNNKPSIYPTHTDWYTANLQSLTTDSDPLLYSYTHAYNGFAASLAEEQAQELLRSEDVLGVYEETVYQLHTTCTSQFLALERETGLWEGHTAQDHNQASHNDIMGDGVDVLSLSLGGGSAPYFHDTIAVGAFAAVVRGIFVSCSARNRGPEKASLANVARWIMTVGAGTLDRDFPAFAVLGNKKQYSGVSPYSRTRMGTEPMGLVYNKRLNQSGSVCMPDSLDPSLVRGKVVVCDRGINARVEKGKVVRVAGGVGMILENTEASGEELVADNHLLPAVVVGRIVGDQIRKHASSDPNPTAVLGFRGTVLNIRPSPMVVPWTERLVRWRLYSTGEDERHKQRDRE</sequence>
<comment type="subcellular location">
    <subcellularLocation>
        <location evidence="2">Secreted</location>
        <location evidence="2">Extracellular space</location>
        <location evidence="2">Apoplast</location>
    </subcellularLocation>
</comment>
<evidence type="ECO:0000256" key="9">
    <source>
        <dbReference type="ARBA" id="ARBA00022825"/>
    </source>
</evidence>
<dbReference type="Gramene" id="KOM41037">
    <property type="protein sequence ID" value="KOM41037"/>
    <property type="gene ID" value="LR48_Vigan04g123500"/>
</dbReference>
<evidence type="ECO:0000256" key="7">
    <source>
        <dbReference type="ARBA" id="ARBA00022729"/>
    </source>
</evidence>
<accession>A0A0L9UES4</accession>
<dbReference type="InterPro" id="IPR010259">
    <property type="entry name" value="S8pro/Inhibitor_I9"/>
</dbReference>
<evidence type="ECO:0000313" key="14">
    <source>
        <dbReference type="EMBL" id="KAG2399464.1"/>
    </source>
</evidence>
<evidence type="ECO:0000256" key="4">
    <source>
        <dbReference type="ARBA" id="ARBA00022523"/>
    </source>
</evidence>
<evidence type="ECO:0000256" key="11">
    <source>
        <dbReference type="SAM" id="SignalP"/>
    </source>
</evidence>
<dbReference type="CDD" id="cd02120">
    <property type="entry name" value="PA_subtilisin_like"/>
    <property type="match status" value="1"/>
</dbReference>
<keyword evidence="5" id="KW-0964">Secreted</keyword>
<organism evidence="15 16">
    <name type="scientific">Phaseolus angularis</name>
    <name type="common">Azuki bean</name>
    <name type="synonym">Vigna angularis</name>
    <dbReference type="NCBI Taxonomy" id="3914"/>
    <lineage>
        <taxon>Eukaryota</taxon>
        <taxon>Viridiplantae</taxon>
        <taxon>Streptophyta</taxon>
        <taxon>Embryophyta</taxon>
        <taxon>Tracheophyta</taxon>
        <taxon>Spermatophyta</taxon>
        <taxon>Magnoliopsida</taxon>
        <taxon>eudicotyledons</taxon>
        <taxon>Gunneridae</taxon>
        <taxon>Pentapetalae</taxon>
        <taxon>rosids</taxon>
        <taxon>fabids</taxon>
        <taxon>Fabales</taxon>
        <taxon>Fabaceae</taxon>
        <taxon>Papilionoideae</taxon>
        <taxon>50 kb inversion clade</taxon>
        <taxon>NPAAA clade</taxon>
        <taxon>indigoferoid/millettioid clade</taxon>
        <taxon>Phaseoleae</taxon>
        <taxon>Vigna</taxon>
    </lineage>
</organism>
<keyword evidence="9" id="KW-0720">Serine protease</keyword>
<dbReference type="GO" id="GO:0048046">
    <property type="term" value="C:apoplast"/>
    <property type="evidence" value="ECO:0007669"/>
    <property type="project" value="UniProtKB-SubCell"/>
</dbReference>
<comment type="similarity">
    <text evidence="3">Belongs to the peptidase S8 family.</text>
</comment>
<dbReference type="Pfam" id="PF02225">
    <property type="entry name" value="PA"/>
    <property type="match status" value="1"/>
</dbReference>
<protein>
    <submittedName>
        <fullName evidence="14">Subtilisin-like protease</fullName>
    </submittedName>
</protein>
<evidence type="ECO:0000313" key="16">
    <source>
        <dbReference type="Proteomes" id="UP000053144"/>
    </source>
</evidence>
<dbReference type="GO" id="GO:0004252">
    <property type="term" value="F:serine-type endopeptidase activity"/>
    <property type="evidence" value="ECO:0007669"/>
    <property type="project" value="InterPro"/>
</dbReference>
<dbReference type="Proteomes" id="UP000053144">
    <property type="component" value="Chromosome 4"/>
</dbReference>
<dbReference type="OrthoDB" id="206201at2759"/>
<evidence type="ECO:0000256" key="2">
    <source>
        <dbReference type="ARBA" id="ARBA00004271"/>
    </source>
</evidence>
<evidence type="ECO:0000256" key="1">
    <source>
        <dbReference type="ARBA" id="ARBA00002076"/>
    </source>
</evidence>
<dbReference type="FunFam" id="3.50.30.30:FF:000005">
    <property type="entry name" value="subtilisin-like protease SBT1.5"/>
    <property type="match status" value="1"/>
</dbReference>
<evidence type="ECO:0000313" key="17">
    <source>
        <dbReference type="Proteomes" id="UP000743370"/>
    </source>
</evidence>
<reference evidence="16" key="1">
    <citation type="journal article" date="2015" name="Proc. Natl. Acad. Sci. U.S.A.">
        <title>Genome sequencing of adzuki bean (Vigna angularis) provides insight into high starch and low fat accumulation and domestication.</title>
        <authorList>
            <person name="Yang K."/>
            <person name="Tian Z."/>
            <person name="Chen C."/>
            <person name="Luo L."/>
            <person name="Zhao B."/>
            <person name="Wang Z."/>
            <person name="Yu L."/>
            <person name="Li Y."/>
            <person name="Sun Y."/>
            <person name="Li W."/>
            <person name="Chen Y."/>
            <person name="Li Y."/>
            <person name="Zhang Y."/>
            <person name="Ai D."/>
            <person name="Zhao J."/>
            <person name="Shang C."/>
            <person name="Ma Y."/>
            <person name="Wu B."/>
            <person name="Wang M."/>
            <person name="Gao L."/>
            <person name="Sun D."/>
            <person name="Zhang P."/>
            <person name="Guo F."/>
            <person name="Wang W."/>
            <person name="Li Y."/>
            <person name="Wang J."/>
            <person name="Varshney R.K."/>
            <person name="Wang J."/>
            <person name="Ling H.Q."/>
            <person name="Wan P."/>
        </authorList>
    </citation>
    <scope>NUCLEOTIDE SEQUENCE</scope>
    <source>
        <strain evidence="16">cv. Jingnong 6</strain>
    </source>
</reference>
<evidence type="ECO:0000256" key="5">
    <source>
        <dbReference type="ARBA" id="ARBA00022525"/>
    </source>
</evidence>
<evidence type="ECO:0000313" key="15">
    <source>
        <dbReference type="EMBL" id="KOM41037.1"/>
    </source>
</evidence>
<keyword evidence="4" id="KW-0052">Apoplast</keyword>
<keyword evidence="8" id="KW-0378">Hydrolase</keyword>
<dbReference type="PANTHER" id="PTHR10795">
    <property type="entry name" value="PROPROTEIN CONVERTASE SUBTILISIN/KEXIN"/>
    <property type="match status" value="1"/>
</dbReference>
<dbReference type="Pfam" id="PF05922">
    <property type="entry name" value="Inhibitor_I9"/>
    <property type="match status" value="1"/>
</dbReference>
<dbReference type="Gene3D" id="3.30.70.80">
    <property type="entry name" value="Peptidase S8 propeptide/proteinase inhibitor I9"/>
    <property type="match status" value="1"/>
</dbReference>
<evidence type="ECO:0000259" key="13">
    <source>
        <dbReference type="Pfam" id="PF05922"/>
    </source>
</evidence>
<dbReference type="InterPro" id="IPR003137">
    <property type="entry name" value="PA_domain"/>
</dbReference>
<dbReference type="Gene3D" id="3.40.50.200">
    <property type="entry name" value="Peptidase S8/S53 domain"/>
    <property type="match status" value="1"/>
</dbReference>
<dbReference type="SUPFAM" id="SSF52743">
    <property type="entry name" value="Subtilisin-like"/>
    <property type="match status" value="1"/>
</dbReference>
<reference evidence="14 17" key="3">
    <citation type="submission" date="2020-05" db="EMBL/GenBank/DDBJ databases">
        <title>Vigna angularis (adzuki bean) Var. LongXiaoDou No. 4 denovo assembly.</title>
        <authorList>
            <person name="Xiang H."/>
        </authorList>
    </citation>
    <scope>NUCLEOTIDE SEQUENCE [LARGE SCALE GENOMIC DNA]</scope>
    <source>
        <tissue evidence="14">Leaf</tissue>
    </source>
</reference>
<dbReference type="FunFam" id="3.30.70.80:FF:000003">
    <property type="entry name" value="Subtilisin-like protease SBT1.9"/>
    <property type="match status" value="1"/>
</dbReference>
<dbReference type="OMA" id="MILENTE"/>
<feature type="domain" description="Inhibitor I9" evidence="13">
    <location>
        <begin position="27"/>
        <end position="103"/>
    </location>
</feature>
<feature type="signal peptide" evidence="11">
    <location>
        <begin position="1"/>
        <end position="20"/>
    </location>
</feature>
<dbReference type="GO" id="GO:0006508">
    <property type="term" value="P:proteolysis"/>
    <property type="evidence" value="ECO:0007669"/>
    <property type="project" value="UniProtKB-KW"/>
</dbReference>
<dbReference type="Gene3D" id="3.50.30.30">
    <property type="match status" value="1"/>
</dbReference>
<dbReference type="AlphaFoldDB" id="A0A0L9UES4"/>
<proteinExistence type="inferred from homology"/>
<dbReference type="STRING" id="3914.A0A0L9UES4"/>
<comment type="function">
    <text evidence="1">Required for arbuscular mycorrhiza (AM) development during AM symbiosis with AM fungi (e.g. Glomeromycota intraradices).</text>
</comment>
<evidence type="ECO:0000256" key="8">
    <source>
        <dbReference type="ARBA" id="ARBA00022801"/>
    </source>
</evidence>
<dbReference type="SUPFAM" id="SSF54897">
    <property type="entry name" value="Protease propeptides/inhibitors"/>
    <property type="match status" value="1"/>
</dbReference>
<dbReference type="InterPro" id="IPR045051">
    <property type="entry name" value="SBT"/>
</dbReference>
<evidence type="ECO:0000259" key="12">
    <source>
        <dbReference type="Pfam" id="PF02225"/>
    </source>
</evidence>
<keyword evidence="10" id="KW-0325">Glycoprotein</keyword>
<keyword evidence="7 11" id="KW-0732">Signal</keyword>
<dbReference type="EMBL" id="JABFOF010000004">
    <property type="protein sequence ID" value="KAG2399464.1"/>
    <property type="molecule type" value="Genomic_DNA"/>
</dbReference>
<dbReference type="InterPro" id="IPR036852">
    <property type="entry name" value="Peptidase_S8/S53_dom_sf"/>
</dbReference>
<feature type="domain" description="PA" evidence="12">
    <location>
        <begin position="256"/>
        <end position="321"/>
    </location>
</feature>
<dbReference type="GO" id="GO:0009610">
    <property type="term" value="P:response to symbiotic fungus"/>
    <property type="evidence" value="ECO:0007669"/>
    <property type="project" value="UniProtKB-ARBA"/>
</dbReference>
<gene>
    <name evidence="14" type="ORF">HKW66_Vig0080540</name>
    <name evidence="15" type="ORF">LR48_Vigan04g123500</name>
</gene>
<name>A0A0L9UES4_PHAAN</name>
<evidence type="ECO:0000256" key="3">
    <source>
        <dbReference type="ARBA" id="ARBA00011073"/>
    </source>
</evidence>